<reference evidence="1" key="1">
    <citation type="submission" date="2018-11" db="EMBL/GenBank/DDBJ databases">
        <authorList>
            <consortium name="Pathogen Informatics"/>
        </authorList>
    </citation>
    <scope>NUCLEOTIDE SEQUENCE</scope>
</reference>
<proteinExistence type="predicted"/>
<accession>A0A3S4ZTY8</accession>
<dbReference type="EMBL" id="CAAALY010013247">
    <property type="protein sequence ID" value="VEL11916.1"/>
    <property type="molecule type" value="Genomic_DNA"/>
</dbReference>
<protein>
    <submittedName>
        <fullName evidence="1">Uncharacterized protein</fullName>
    </submittedName>
</protein>
<name>A0A3S4ZTY8_9PLAT</name>
<evidence type="ECO:0000313" key="1">
    <source>
        <dbReference type="EMBL" id="VEL11916.1"/>
    </source>
</evidence>
<dbReference type="Proteomes" id="UP000784294">
    <property type="component" value="Unassembled WGS sequence"/>
</dbReference>
<comment type="caution">
    <text evidence="1">The sequence shown here is derived from an EMBL/GenBank/DDBJ whole genome shotgun (WGS) entry which is preliminary data.</text>
</comment>
<evidence type="ECO:0000313" key="2">
    <source>
        <dbReference type="Proteomes" id="UP000784294"/>
    </source>
</evidence>
<gene>
    <name evidence="1" type="ORF">PXEA_LOCUS5356</name>
</gene>
<keyword evidence="2" id="KW-1185">Reference proteome</keyword>
<dbReference type="AlphaFoldDB" id="A0A3S4ZTY8"/>
<sequence length="124" mass="14634">MLNFESPSSFRVYSPFSRRPPLRSFRRQGRWQSSRQWDRRCPQAGCCRNRPDYHFGFIGRDVRPVQAQSQRTGLGPADYQSTTVGKICFYVEFRGWMLSHCCRLERFTARRLLIRFVPPPLLSG</sequence>
<organism evidence="1 2">
    <name type="scientific">Protopolystoma xenopodis</name>
    <dbReference type="NCBI Taxonomy" id="117903"/>
    <lineage>
        <taxon>Eukaryota</taxon>
        <taxon>Metazoa</taxon>
        <taxon>Spiralia</taxon>
        <taxon>Lophotrochozoa</taxon>
        <taxon>Platyhelminthes</taxon>
        <taxon>Monogenea</taxon>
        <taxon>Polyopisthocotylea</taxon>
        <taxon>Polystomatidea</taxon>
        <taxon>Polystomatidae</taxon>
        <taxon>Protopolystoma</taxon>
    </lineage>
</organism>